<sequence>MGGISCLFVPGGTTLTERNRAVVETKCSARKENVELGGWRDFRLRLIEKEGGRVGVSSRGWAHEVNVIEPGTCLISNANHQWSETHKHRNKAVVLVTKATDTEFTGLMLNRELGQYVHDIPSIEARVGREFRDNPVHLGGDCSLGTIEMIHSVRPERCAGAEEIVPGLYKGGFNASRELIQDRIADPSSFRFLLGYTQWKTEDLRREIKNRVWHQVACSTNLLLAGTGEQLWHDVLSLVGLPTAAA</sequence>
<dbReference type="Pfam" id="PF02622">
    <property type="entry name" value="DUF179"/>
    <property type="match status" value="1"/>
</dbReference>
<accession>A0A7S0BLS4</accession>
<dbReference type="InterPro" id="IPR003774">
    <property type="entry name" value="AlgH-like"/>
</dbReference>
<dbReference type="PANTHER" id="PTHR31984:SF17">
    <property type="entry name" value="TRANSCRIPTIONAL REGULATOR"/>
    <property type="match status" value="1"/>
</dbReference>
<dbReference type="Gene3D" id="3.40.1740.10">
    <property type="entry name" value="VC0467-like"/>
    <property type="match status" value="1"/>
</dbReference>
<dbReference type="SUPFAM" id="SSF143456">
    <property type="entry name" value="VC0467-like"/>
    <property type="match status" value="1"/>
</dbReference>
<reference evidence="1" key="1">
    <citation type="submission" date="2021-01" db="EMBL/GenBank/DDBJ databases">
        <authorList>
            <person name="Corre E."/>
            <person name="Pelletier E."/>
            <person name="Niang G."/>
            <person name="Scheremetjew M."/>
            <person name="Finn R."/>
            <person name="Kale V."/>
            <person name="Holt S."/>
            <person name="Cochrane G."/>
            <person name="Meng A."/>
            <person name="Brown T."/>
            <person name="Cohen L."/>
        </authorList>
    </citation>
    <scope>NUCLEOTIDE SEQUENCE</scope>
    <source>
        <strain evidence="1">UTEX LB 2760</strain>
    </source>
</reference>
<gene>
    <name evidence="1" type="ORF">RMAR0315_LOCUS6704</name>
</gene>
<name>A0A7S0BLS4_9RHOD</name>
<organism evidence="1">
    <name type="scientific">Rhodosorus marinus</name>
    <dbReference type="NCBI Taxonomy" id="101924"/>
    <lineage>
        <taxon>Eukaryota</taxon>
        <taxon>Rhodophyta</taxon>
        <taxon>Stylonematophyceae</taxon>
        <taxon>Stylonematales</taxon>
        <taxon>Stylonemataceae</taxon>
        <taxon>Rhodosorus</taxon>
    </lineage>
</organism>
<protein>
    <recommendedName>
        <fullName evidence="2">Transcriptional regulator</fullName>
    </recommendedName>
</protein>
<evidence type="ECO:0000313" key="1">
    <source>
        <dbReference type="EMBL" id="CAD8396717.1"/>
    </source>
</evidence>
<evidence type="ECO:0008006" key="2">
    <source>
        <dbReference type="Google" id="ProtNLM"/>
    </source>
</evidence>
<dbReference type="EMBL" id="HBEK01012176">
    <property type="protein sequence ID" value="CAD8396717.1"/>
    <property type="molecule type" value="Transcribed_RNA"/>
</dbReference>
<dbReference type="PANTHER" id="PTHR31984">
    <property type="entry name" value="TRANSPORTER, PUTATIVE (DUF179)-RELATED"/>
    <property type="match status" value="1"/>
</dbReference>
<proteinExistence type="predicted"/>
<dbReference type="AlphaFoldDB" id="A0A7S0BLS4"/>